<protein>
    <submittedName>
        <fullName evidence="3">Uncharacterized protein</fullName>
    </submittedName>
</protein>
<keyword evidence="2" id="KW-0472">Membrane</keyword>
<dbReference type="OrthoDB" id="2756866at2759"/>
<keyword evidence="2" id="KW-1133">Transmembrane helix</keyword>
<evidence type="ECO:0000256" key="2">
    <source>
        <dbReference type="SAM" id="Phobius"/>
    </source>
</evidence>
<organism evidence="3 4">
    <name type="scientific">Trametes coccinea (strain BRFM310)</name>
    <name type="common">Pycnoporus coccineus</name>
    <dbReference type="NCBI Taxonomy" id="1353009"/>
    <lineage>
        <taxon>Eukaryota</taxon>
        <taxon>Fungi</taxon>
        <taxon>Dikarya</taxon>
        <taxon>Basidiomycota</taxon>
        <taxon>Agaricomycotina</taxon>
        <taxon>Agaricomycetes</taxon>
        <taxon>Polyporales</taxon>
        <taxon>Polyporaceae</taxon>
        <taxon>Trametes</taxon>
    </lineage>
</organism>
<name>A0A1Y2IV97_TRAC3</name>
<evidence type="ECO:0000313" key="3">
    <source>
        <dbReference type="EMBL" id="OSD05070.1"/>
    </source>
</evidence>
<dbReference type="STRING" id="1353009.A0A1Y2IV97"/>
<feature type="region of interest" description="Disordered" evidence="1">
    <location>
        <begin position="273"/>
        <end position="294"/>
    </location>
</feature>
<feature type="region of interest" description="Disordered" evidence="1">
    <location>
        <begin position="1"/>
        <end position="26"/>
    </location>
</feature>
<dbReference type="EMBL" id="KZ084094">
    <property type="protein sequence ID" value="OSD05070.1"/>
    <property type="molecule type" value="Genomic_DNA"/>
</dbReference>
<feature type="transmembrane region" description="Helical" evidence="2">
    <location>
        <begin position="352"/>
        <end position="370"/>
    </location>
</feature>
<reference evidence="3 4" key="1">
    <citation type="journal article" date="2015" name="Biotechnol. Biofuels">
        <title>Enhanced degradation of softwood versus hardwood by the white-rot fungus Pycnoporus coccineus.</title>
        <authorList>
            <person name="Couturier M."/>
            <person name="Navarro D."/>
            <person name="Chevret D."/>
            <person name="Henrissat B."/>
            <person name="Piumi F."/>
            <person name="Ruiz-Duenas F.J."/>
            <person name="Martinez A.T."/>
            <person name="Grigoriev I.V."/>
            <person name="Riley R."/>
            <person name="Lipzen A."/>
            <person name="Berrin J.G."/>
            <person name="Master E.R."/>
            <person name="Rosso M.N."/>
        </authorList>
    </citation>
    <scope>NUCLEOTIDE SEQUENCE [LARGE SCALE GENOMIC DNA]</scope>
    <source>
        <strain evidence="3 4">BRFM310</strain>
    </source>
</reference>
<feature type="region of interest" description="Disordered" evidence="1">
    <location>
        <begin position="213"/>
        <end position="246"/>
    </location>
</feature>
<feature type="compositionally biased region" description="Polar residues" evidence="1">
    <location>
        <begin position="275"/>
        <end position="286"/>
    </location>
</feature>
<feature type="compositionally biased region" description="Basic and acidic residues" evidence="1">
    <location>
        <begin position="1"/>
        <end position="11"/>
    </location>
</feature>
<proteinExistence type="predicted"/>
<evidence type="ECO:0000256" key="1">
    <source>
        <dbReference type="SAM" id="MobiDB-lite"/>
    </source>
</evidence>
<sequence>MPSHRQPDDRASGQYGAAGRRPIPPNQLCRVIPVGTEPPCDRQGYRTHPRRLCREHQSEHKALYLAYKNSSDEVDRLKALVDDEPNWENPTRLTLAAVQSAIANRERFMDAIQEEIRGREKHQARFIAEPDDGHVKWLRLRRRMHQECSQVSEQLRRRQEILLAHEGEERRRKQEAARAHAERQRLEAVEAAERRRQDDMRRVAESLRQWEARREESVTRNQEQEQRREDARRMQEAQVEDAARNSARIQDERQALLANVGVVVVHGVREAHQGAQPSMSNVQSQQPEHRSLASSCHAIRPAAYAQGLTSHASQPRLHGPPRPALISLLDDLEGQKEAAEGVGELPERVKCAGAFILMTLVAFVVLVYWVR</sequence>
<keyword evidence="2" id="KW-0812">Transmembrane</keyword>
<dbReference type="AlphaFoldDB" id="A0A1Y2IV97"/>
<evidence type="ECO:0000313" key="4">
    <source>
        <dbReference type="Proteomes" id="UP000193067"/>
    </source>
</evidence>
<keyword evidence="4" id="KW-1185">Reference proteome</keyword>
<feature type="compositionally biased region" description="Basic and acidic residues" evidence="1">
    <location>
        <begin position="213"/>
        <end position="235"/>
    </location>
</feature>
<dbReference type="Proteomes" id="UP000193067">
    <property type="component" value="Unassembled WGS sequence"/>
</dbReference>
<accession>A0A1Y2IV97</accession>
<gene>
    <name evidence="3" type="ORF">PYCCODRAFT_1432815</name>
</gene>
<feature type="region of interest" description="Disordered" evidence="1">
    <location>
        <begin position="167"/>
        <end position="200"/>
    </location>
</feature>